<accession>A0A8J2Z708</accession>
<keyword evidence="4" id="KW-0255">Endonuclease</keyword>
<dbReference type="Proteomes" id="UP000636949">
    <property type="component" value="Unassembled WGS sequence"/>
</dbReference>
<evidence type="ECO:0000313" key="9">
    <source>
        <dbReference type="Proteomes" id="UP000636949"/>
    </source>
</evidence>
<dbReference type="InterPro" id="IPR012933">
    <property type="entry name" value="HicA_mRNA_interferase"/>
</dbReference>
<protein>
    <recommendedName>
        <fullName evidence="10">Addiction module toxin, HicA family</fullName>
    </recommendedName>
</protein>
<dbReference type="Gene3D" id="3.30.920.30">
    <property type="entry name" value="Hypothetical protein"/>
    <property type="match status" value="1"/>
</dbReference>
<comment type="similarity">
    <text evidence="1">Belongs to the HicA mRNA interferase family.</text>
</comment>
<organism evidence="8 9">
    <name type="scientific">Cysteiniphilum litorale</name>
    <dbReference type="NCBI Taxonomy" id="2056700"/>
    <lineage>
        <taxon>Bacteria</taxon>
        <taxon>Pseudomonadati</taxon>
        <taxon>Pseudomonadota</taxon>
        <taxon>Gammaproteobacteria</taxon>
        <taxon>Thiotrichales</taxon>
        <taxon>Fastidiosibacteraceae</taxon>
        <taxon>Cysteiniphilum</taxon>
    </lineage>
</organism>
<dbReference type="Pfam" id="PF07927">
    <property type="entry name" value="HicA_toxin"/>
    <property type="match status" value="1"/>
</dbReference>
<keyword evidence="2" id="KW-1277">Toxin-antitoxin system</keyword>
<keyword evidence="9" id="KW-1185">Reference proteome</keyword>
<evidence type="ECO:0000313" key="8">
    <source>
        <dbReference type="EMBL" id="GGG07431.1"/>
    </source>
</evidence>
<evidence type="ECO:0000256" key="5">
    <source>
        <dbReference type="ARBA" id="ARBA00022801"/>
    </source>
</evidence>
<keyword evidence="7" id="KW-0346">Stress response</keyword>
<comment type="caution">
    <text evidence="8">The sequence shown here is derived from an EMBL/GenBank/DDBJ whole genome shotgun (WGS) entry which is preliminary data.</text>
</comment>
<evidence type="ECO:0000256" key="4">
    <source>
        <dbReference type="ARBA" id="ARBA00022759"/>
    </source>
</evidence>
<keyword evidence="6" id="KW-0694">RNA-binding</keyword>
<evidence type="ECO:0000256" key="6">
    <source>
        <dbReference type="ARBA" id="ARBA00022884"/>
    </source>
</evidence>
<dbReference type="AlphaFoldDB" id="A0A8J2Z708"/>
<sequence>MITMPVSAKFVLNELLKNGWQLARVTGSHHILKKNDITIALPVHGSKDLKLGLLKDIEKKSKIKFKK</sequence>
<evidence type="ECO:0000256" key="3">
    <source>
        <dbReference type="ARBA" id="ARBA00022722"/>
    </source>
</evidence>
<name>A0A8J2Z708_9GAMM</name>
<proteinExistence type="inferred from homology"/>
<dbReference type="EMBL" id="BMJS01000053">
    <property type="protein sequence ID" value="GGG07431.1"/>
    <property type="molecule type" value="Genomic_DNA"/>
</dbReference>
<gene>
    <name evidence="8" type="ORF">GCM10010995_26270</name>
</gene>
<evidence type="ECO:0000256" key="2">
    <source>
        <dbReference type="ARBA" id="ARBA00022649"/>
    </source>
</evidence>
<dbReference type="GO" id="GO:0016787">
    <property type="term" value="F:hydrolase activity"/>
    <property type="evidence" value="ECO:0007669"/>
    <property type="project" value="UniProtKB-KW"/>
</dbReference>
<reference evidence="8" key="1">
    <citation type="journal article" date="2014" name="Int. J. Syst. Evol. Microbiol.">
        <title>Complete genome sequence of Corynebacterium casei LMG S-19264T (=DSM 44701T), isolated from a smear-ripened cheese.</title>
        <authorList>
            <consortium name="US DOE Joint Genome Institute (JGI-PGF)"/>
            <person name="Walter F."/>
            <person name="Albersmeier A."/>
            <person name="Kalinowski J."/>
            <person name="Ruckert C."/>
        </authorList>
    </citation>
    <scope>NUCLEOTIDE SEQUENCE</scope>
    <source>
        <strain evidence="8">CGMCC 1.15758</strain>
    </source>
</reference>
<evidence type="ECO:0000256" key="7">
    <source>
        <dbReference type="ARBA" id="ARBA00023016"/>
    </source>
</evidence>
<evidence type="ECO:0000256" key="1">
    <source>
        <dbReference type="ARBA" id="ARBA00006620"/>
    </source>
</evidence>
<dbReference type="SUPFAM" id="SSF54786">
    <property type="entry name" value="YcfA/nrd intein domain"/>
    <property type="match status" value="1"/>
</dbReference>
<keyword evidence="5" id="KW-0378">Hydrolase</keyword>
<reference evidence="8" key="2">
    <citation type="submission" date="2020-09" db="EMBL/GenBank/DDBJ databases">
        <authorList>
            <person name="Sun Q."/>
            <person name="Zhou Y."/>
        </authorList>
    </citation>
    <scope>NUCLEOTIDE SEQUENCE</scope>
    <source>
        <strain evidence="8">CGMCC 1.15758</strain>
    </source>
</reference>
<evidence type="ECO:0008006" key="10">
    <source>
        <dbReference type="Google" id="ProtNLM"/>
    </source>
</evidence>
<dbReference type="GO" id="GO:0003729">
    <property type="term" value="F:mRNA binding"/>
    <property type="evidence" value="ECO:0007669"/>
    <property type="project" value="InterPro"/>
</dbReference>
<keyword evidence="3" id="KW-0540">Nuclease</keyword>
<dbReference type="GO" id="GO:0004519">
    <property type="term" value="F:endonuclease activity"/>
    <property type="evidence" value="ECO:0007669"/>
    <property type="project" value="UniProtKB-KW"/>
</dbReference>
<dbReference type="InterPro" id="IPR038570">
    <property type="entry name" value="HicA_sf"/>
</dbReference>